<comment type="caution">
    <text evidence="1">The sequence shown here is derived from an EMBL/GenBank/DDBJ whole genome shotgun (WGS) entry which is preliminary data.</text>
</comment>
<protein>
    <submittedName>
        <fullName evidence="1">Uncharacterized protein</fullName>
    </submittedName>
</protein>
<reference evidence="1" key="2">
    <citation type="submission" date="2017-10" db="EMBL/GenBank/DDBJ databases">
        <title>Ladona fulva Genome sequencing and assembly.</title>
        <authorList>
            <person name="Murali S."/>
            <person name="Richards S."/>
            <person name="Bandaranaike D."/>
            <person name="Bellair M."/>
            <person name="Blankenburg K."/>
            <person name="Chao H."/>
            <person name="Dinh H."/>
            <person name="Doddapaneni H."/>
            <person name="Dugan-Rocha S."/>
            <person name="Elkadiri S."/>
            <person name="Gnanaolivu R."/>
            <person name="Hernandez B."/>
            <person name="Skinner E."/>
            <person name="Javaid M."/>
            <person name="Lee S."/>
            <person name="Li M."/>
            <person name="Ming W."/>
            <person name="Munidasa M."/>
            <person name="Muniz J."/>
            <person name="Nguyen L."/>
            <person name="Hughes D."/>
            <person name="Osuji N."/>
            <person name="Pu L.-L."/>
            <person name="Puazo M."/>
            <person name="Qu C."/>
            <person name="Quiroz J."/>
            <person name="Raj R."/>
            <person name="Weissenberger G."/>
            <person name="Xin Y."/>
            <person name="Zou X."/>
            <person name="Han Y."/>
            <person name="Worley K."/>
            <person name="Muzny D."/>
            <person name="Gibbs R."/>
        </authorList>
    </citation>
    <scope>NUCLEOTIDE SEQUENCE</scope>
    <source>
        <strain evidence="1">Sampled in the wild</strain>
    </source>
</reference>
<evidence type="ECO:0000313" key="2">
    <source>
        <dbReference type="Proteomes" id="UP000792457"/>
    </source>
</evidence>
<dbReference type="OrthoDB" id="5914531at2759"/>
<dbReference type="EMBL" id="KZ308828">
    <property type="protein sequence ID" value="KAG8234575.1"/>
    <property type="molecule type" value="Genomic_DNA"/>
</dbReference>
<dbReference type="AlphaFoldDB" id="A0A8K0P3J6"/>
<evidence type="ECO:0000313" key="1">
    <source>
        <dbReference type="EMBL" id="KAG8234575.1"/>
    </source>
</evidence>
<dbReference type="Proteomes" id="UP000792457">
    <property type="component" value="Unassembled WGS sequence"/>
</dbReference>
<sequence>METIPTLRGMLISLCDDYSIPVDFVNKRPRSIGGGLANWTTPSPNGDTVDKVVFKFRANELIIEQ</sequence>
<proteinExistence type="predicted"/>
<name>A0A8K0P3J6_LADFU</name>
<keyword evidence="2" id="KW-1185">Reference proteome</keyword>
<gene>
    <name evidence="1" type="ORF">J437_LFUL015366</name>
</gene>
<organism evidence="1 2">
    <name type="scientific">Ladona fulva</name>
    <name type="common">Scarce chaser dragonfly</name>
    <name type="synonym">Libellula fulva</name>
    <dbReference type="NCBI Taxonomy" id="123851"/>
    <lineage>
        <taxon>Eukaryota</taxon>
        <taxon>Metazoa</taxon>
        <taxon>Ecdysozoa</taxon>
        <taxon>Arthropoda</taxon>
        <taxon>Hexapoda</taxon>
        <taxon>Insecta</taxon>
        <taxon>Pterygota</taxon>
        <taxon>Palaeoptera</taxon>
        <taxon>Odonata</taxon>
        <taxon>Epiprocta</taxon>
        <taxon>Anisoptera</taxon>
        <taxon>Libelluloidea</taxon>
        <taxon>Libellulidae</taxon>
        <taxon>Ladona</taxon>
    </lineage>
</organism>
<accession>A0A8K0P3J6</accession>
<reference evidence="1" key="1">
    <citation type="submission" date="2013-04" db="EMBL/GenBank/DDBJ databases">
        <authorList>
            <person name="Qu J."/>
            <person name="Murali S.C."/>
            <person name="Bandaranaike D."/>
            <person name="Bellair M."/>
            <person name="Blankenburg K."/>
            <person name="Chao H."/>
            <person name="Dinh H."/>
            <person name="Doddapaneni H."/>
            <person name="Downs B."/>
            <person name="Dugan-Rocha S."/>
            <person name="Elkadiri S."/>
            <person name="Gnanaolivu R.D."/>
            <person name="Hernandez B."/>
            <person name="Javaid M."/>
            <person name="Jayaseelan J.C."/>
            <person name="Lee S."/>
            <person name="Li M."/>
            <person name="Ming W."/>
            <person name="Munidasa M."/>
            <person name="Muniz J."/>
            <person name="Nguyen L."/>
            <person name="Ongeri F."/>
            <person name="Osuji N."/>
            <person name="Pu L.-L."/>
            <person name="Puazo M."/>
            <person name="Qu C."/>
            <person name="Quiroz J."/>
            <person name="Raj R."/>
            <person name="Weissenberger G."/>
            <person name="Xin Y."/>
            <person name="Zou X."/>
            <person name="Han Y."/>
            <person name="Richards S."/>
            <person name="Worley K."/>
            <person name="Muzny D."/>
            <person name="Gibbs R."/>
        </authorList>
    </citation>
    <scope>NUCLEOTIDE SEQUENCE</scope>
    <source>
        <strain evidence="1">Sampled in the wild</strain>
    </source>
</reference>